<name>A0A6C7E278_ILUCY</name>
<dbReference type="AlphaFoldDB" id="A0A6C7E278"/>
<gene>
    <name evidence="1" type="ORF">YM304_06460</name>
</gene>
<sequence length="100" mass="11185">MSAVYSFDSELWEWTSKTSWFFLDVPESDADDIEERFGRSAAGFGSVRVEVTIGSSTWQTSIFPSKEKETYVLPVKKAIRTAEQLVAGSVARVELTVIID</sequence>
<evidence type="ECO:0000313" key="2">
    <source>
        <dbReference type="Proteomes" id="UP000011863"/>
    </source>
</evidence>
<dbReference type="Gene3D" id="2.40.30.100">
    <property type="entry name" value="AF2212/PG0164-like"/>
    <property type="match status" value="1"/>
</dbReference>
<dbReference type="EMBL" id="AP012057">
    <property type="protein sequence ID" value="BAN00960.1"/>
    <property type="molecule type" value="Genomic_DNA"/>
</dbReference>
<dbReference type="InterPro" id="IPR037079">
    <property type="entry name" value="AF2212/PG0164-like_sf"/>
</dbReference>
<evidence type="ECO:0000313" key="1">
    <source>
        <dbReference type="EMBL" id="BAN00960.1"/>
    </source>
</evidence>
<organism evidence="1 2">
    <name type="scientific">Ilumatobacter coccineus (strain NBRC 103263 / KCTC 29153 / YM16-304)</name>
    <dbReference type="NCBI Taxonomy" id="1313172"/>
    <lineage>
        <taxon>Bacteria</taxon>
        <taxon>Bacillati</taxon>
        <taxon>Actinomycetota</taxon>
        <taxon>Acidimicrobiia</taxon>
        <taxon>Acidimicrobiales</taxon>
        <taxon>Ilumatobacteraceae</taxon>
        <taxon>Ilumatobacter</taxon>
    </lineage>
</organism>
<dbReference type="InterPro" id="IPR015018">
    <property type="entry name" value="DUF1905"/>
</dbReference>
<dbReference type="KEGG" id="aym:YM304_06460"/>
<reference evidence="1 2" key="1">
    <citation type="journal article" date="2013" name="Int. J. Syst. Evol. Microbiol.">
        <title>Ilumatobacter nonamiense sp. nov. and Ilumatobacter coccineum sp. nov., isolated from seashore sand.</title>
        <authorList>
            <person name="Matsumoto A."/>
            <person name="Kasai H."/>
            <person name="Matsuo Y."/>
            <person name="Shizuri Y."/>
            <person name="Ichikawa N."/>
            <person name="Fujita N."/>
            <person name="Omura S."/>
            <person name="Takahashi Y."/>
        </authorList>
    </citation>
    <scope>NUCLEOTIDE SEQUENCE [LARGE SCALE GENOMIC DNA]</scope>
    <source>
        <strain evidence="2">NBRC 103263 / KCTC 29153 / YM16-304</strain>
    </source>
</reference>
<dbReference type="OrthoDB" id="9808666at2"/>
<dbReference type="Pfam" id="PF08922">
    <property type="entry name" value="DUF1905"/>
    <property type="match status" value="1"/>
</dbReference>
<evidence type="ECO:0008006" key="3">
    <source>
        <dbReference type="Google" id="ProtNLM"/>
    </source>
</evidence>
<protein>
    <recommendedName>
        <fullName evidence="3">DUF1905 domain-containing protein</fullName>
    </recommendedName>
</protein>
<dbReference type="SUPFAM" id="SSF141694">
    <property type="entry name" value="AF2212/PG0164-like"/>
    <property type="match status" value="1"/>
</dbReference>
<proteinExistence type="predicted"/>
<accession>A0A6C7E278</accession>
<dbReference type="RefSeq" id="WP_015440208.1">
    <property type="nucleotide sequence ID" value="NC_020520.1"/>
</dbReference>
<keyword evidence="2" id="KW-1185">Reference proteome</keyword>
<dbReference type="Proteomes" id="UP000011863">
    <property type="component" value="Chromosome"/>
</dbReference>